<keyword evidence="2" id="KW-0812">Transmembrane</keyword>
<feature type="region of interest" description="Disordered" evidence="1">
    <location>
        <begin position="439"/>
        <end position="478"/>
    </location>
</feature>
<feature type="transmembrane region" description="Helical" evidence="2">
    <location>
        <begin position="156"/>
        <end position="177"/>
    </location>
</feature>
<feature type="transmembrane region" description="Helical" evidence="2">
    <location>
        <begin position="94"/>
        <end position="116"/>
    </location>
</feature>
<feature type="transmembrane region" description="Helical" evidence="2">
    <location>
        <begin position="268"/>
        <end position="288"/>
    </location>
</feature>
<evidence type="ECO:0000313" key="5">
    <source>
        <dbReference type="Proteomes" id="UP000502665"/>
    </source>
</evidence>
<gene>
    <name evidence="4" type="ORF">G9272_30375</name>
</gene>
<evidence type="ECO:0000256" key="1">
    <source>
        <dbReference type="SAM" id="MobiDB-lite"/>
    </source>
</evidence>
<feature type="transmembrane region" description="Helical" evidence="2">
    <location>
        <begin position="388"/>
        <end position="407"/>
    </location>
</feature>
<evidence type="ECO:0000256" key="2">
    <source>
        <dbReference type="SAM" id="Phobius"/>
    </source>
</evidence>
<feature type="transmembrane region" description="Helical" evidence="2">
    <location>
        <begin position="419"/>
        <end position="435"/>
    </location>
</feature>
<feature type="transmembrane region" description="Helical" evidence="2">
    <location>
        <begin position="309"/>
        <end position="329"/>
    </location>
</feature>
<proteinExistence type="predicted"/>
<feature type="compositionally biased region" description="Basic residues" evidence="1">
    <location>
        <begin position="459"/>
        <end position="471"/>
    </location>
</feature>
<keyword evidence="5" id="KW-1185">Reference proteome</keyword>
<sequence length="478" mass="50341">MSRDRYVDFLRAWAILLVVLGHWLITGLIRHPDGEITAPELLATVPWTQWLTLGFQIMPLFFLAGGHAAGGSWARARAAGGSAAGWVGQRAVRLLLPTAVYSGLVLLAVGVCSALGVDRATLALVGWAMAMQFWFLPVYLLLSALTPVLYSLHERWGVRIPVGMGVVGLGVGALVAAGDASSRGSAVEAIGALNYLLVWGVVYQLGFCWRDGLLGGDGGTAPRAHGRAVAMAVGGVSGFALLVGPGPFPVSLILVSGEELSNTDPPSAAMLAWSLGQVGVALLVAPVVRRVLERARVRRAVRVLGAGSMALYLWHMLPVLIVAAAFYLTGLAPEPRYGSAGWWALRVPWLLVLGSFLVGVVWALRPLERALVSVDVRVRPGARIRGAAAWRIWAGLGVSVWALTYFAGHGFAYGGEFPVWPAVGLGVGTLCVAFPRRGDRSEGSDGGDNGGGTEDRGSGRARRAGRARRGRGALEEAA</sequence>
<evidence type="ECO:0000259" key="3">
    <source>
        <dbReference type="Pfam" id="PF01757"/>
    </source>
</evidence>
<dbReference type="RefSeq" id="WP_171399441.1">
    <property type="nucleotide sequence ID" value="NZ_CP049838.1"/>
</dbReference>
<dbReference type="InterPro" id="IPR002656">
    <property type="entry name" value="Acyl_transf_3_dom"/>
</dbReference>
<dbReference type="AlphaFoldDB" id="A0A6M4WU65"/>
<feature type="transmembrane region" description="Helical" evidence="2">
    <location>
        <begin position="122"/>
        <end position="144"/>
    </location>
</feature>
<organism evidence="4 5">
    <name type="scientific">Streptomyces asoensis</name>
    <dbReference type="NCBI Taxonomy" id="249586"/>
    <lineage>
        <taxon>Bacteria</taxon>
        <taxon>Bacillati</taxon>
        <taxon>Actinomycetota</taxon>
        <taxon>Actinomycetes</taxon>
        <taxon>Kitasatosporales</taxon>
        <taxon>Streptomycetaceae</taxon>
        <taxon>Streptomyces</taxon>
    </lineage>
</organism>
<dbReference type="Pfam" id="PF01757">
    <property type="entry name" value="Acyl_transf_3"/>
    <property type="match status" value="1"/>
</dbReference>
<keyword evidence="4" id="KW-0808">Transferase</keyword>
<feature type="transmembrane region" description="Helical" evidence="2">
    <location>
        <begin position="189"/>
        <end position="207"/>
    </location>
</feature>
<feature type="transmembrane region" description="Helical" evidence="2">
    <location>
        <begin position="50"/>
        <end position="73"/>
    </location>
</feature>
<protein>
    <submittedName>
        <fullName evidence="4">Acyltransferase</fullName>
    </submittedName>
</protein>
<feature type="transmembrane region" description="Helical" evidence="2">
    <location>
        <begin position="228"/>
        <end position="248"/>
    </location>
</feature>
<feature type="transmembrane region" description="Helical" evidence="2">
    <location>
        <begin position="12"/>
        <end position="30"/>
    </location>
</feature>
<feature type="transmembrane region" description="Helical" evidence="2">
    <location>
        <begin position="349"/>
        <end position="367"/>
    </location>
</feature>
<keyword evidence="2" id="KW-1133">Transmembrane helix</keyword>
<name>A0A6M4WU65_9ACTN</name>
<accession>A0A6M4WU65</accession>
<reference evidence="4" key="1">
    <citation type="submission" date="2020-03" db="EMBL/GenBank/DDBJ databases">
        <title>Molecular networking-based the target discovery of potent antiproliferative macrolactams: 5/6/7/16 polycyclic ansamycins and glycosylated trienomycin from Streptomyces cacaoi subsp. asoensis.</title>
        <authorList>
            <person name="Liu L.-L."/>
        </authorList>
    </citation>
    <scope>NUCLEOTIDE SEQUENCE [LARGE SCALE GENOMIC DNA]</scope>
    <source>
        <strain evidence="4">H2S5</strain>
    </source>
</reference>
<dbReference type="GO" id="GO:0016747">
    <property type="term" value="F:acyltransferase activity, transferring groups other than amino-acyl groups"/>
    <property type="evidence" value="ECO:0007669"/>
    <property type="project" value="InterPro"/>
</dbReference>
<keyword evidence="2" id="KW-0472">Membrane</keyword>
<dbReference type="EMBL" id="CP049838">
    <property type="protein sequence ID" value="QJT04060.1"/>
    <property type="molecule type" value="Genomic_DNA"/>
</dbReference>
<keyword evidence="4" id="KW-0012">Acyltransferase</keyword>
<feature type="domain" description="Acyltransferase 3" evidence="3">
    <location>
        <begin position="5"/>
        <end position="363"/>
    </location>
</feature>
<evidence type="ECO:0000313" key="4">
    <source>
        <dbReference type="EMBL" id="QJT04060.1"/>
    </source>
</evidence>
<dbReference type="Proteomes" id="UP000502665">
    <property type="component" value="Chromosome"/>
</dbReference>